<protein>
    <submittedName>
        <fullName evidence="3">Cell wall hydrolase</fullName>
    </submittedName>
</protein>
<proteinExistence type="predicted"/>
<evidence type="ECO:0000259" key="2">
    <source>
        <dbReference type="Pfam" id="PF07486"/>
    </source>
</evidence>
<dbReference type="GO" id="GO:0016787">
    <property type="term" value="F:hydrolase activity"/>
    <property type="evidence" value="ECO:0007669"/>
    <property type="project" value="UniProtKB-KW"/>
</dbReference>
<dbReference type="EMBL" id="JACDXX010000009">
    <property type="protein sequence ID" value="MCB5410568.1"/>
    <property type="molecule type" value="Genomic_DNA"/>
</dbReference>
<gene>
    <name evidence="3" type="ORF">H0485_11225</name>
</gene>
<comment type="caution">
    <text evidence="3">The sequence shown here is derived from an EMBL/GenBank/DDBJ whole genome shotgun (WGS) entry which is preliminary data.</text>
</comment>
<keyword evidence="4" id="KW-1185">Reference proteome</keyword>
<feature type="compositionally biased region" description="Basic and acidic residues" evidence="1">
    <location>
        <begin position="1"/>
        <end position="10"/>
    </location>
</feature>
<dbReference type="Proteomes" id="UP001198571">
    <property type="component" value="Unassembled WGS sequence"/>
</dbReference>
<reference evidence="3 4" key="1">
    <citation type="submission" date="2020-07" db="EMBL/GenBank/DDBJ databases">
        <title>Pseudogemmobacter sp. nov., isolated from poultry manure in Taiwan.</title>
        <authorList>
            <person name="Lin S.-Y."/>
            <person name="Tang Y.-S."/>
            <person name="Young C.-C."/>
        </authorList>
    </citation>
    <scope>NUCLEOTIDE SEQUENCE [LARGE SCALE GENOMIC DNA]</scope>
    <source>
        <strain evidence="3 4">CC-YST710</strain>
    </source>
</reference>
<sequence>MAAKAEEKTNGRVIGRSANNRDATAETAAAAAEAPAAEKKIRRVTFGRKTTDEKEATAKAGASAPAEGSLAMPQLRYDAGWLMAQPAPEGGKQWECLTEAIYFEARGESLKGQFAVAEVILNRVDSGLYPRTVCGVVNQRGGGACQFSYSCNGNSTKMRDRYAREIAGRIADVMLDGAERGLTNGATHFHTHAVNPSWSRRFARTTVIGAHNFYRQPGGRG</sequence>
<dbReference type="Pfam" id="PF07486">
    <property type="entry name" value="Hydrolase_2"/>
    <property type="match status" value="1"/>
</dbReference>
<name>A0ABS8CMF0_9RHOB</name>
<feature type="domain" description="Cell wall hydrolase SleB" evidence="2">
    <location>
        <begin position="107"/>
        <end position="214"/>
    </location>
</feature>
<evidence type="ECO:0000313" key="3">
    <source>
        <dbReference type="EMBL" id="MCB5410568.1"/>
    </source>
</evidence>
<feature type="compositionally biased region" description="Low complexity" evidence="1">
    <location>
        <begin position="25"/>
        <end position="35"/>
    </location>
</feature>
<keyword evidence="3" id="KW-0378">Hydrolase</keyword>
<organism evidence="3 4">
    <name type="scientific">Pseudogemmobacter faecipullorum</name>
    <dbReference type="NCBI Taxonomy" id="2755041"/>
    <lineage>
        <taxon>Bacteria</taxon>
        <taxon>Pseudomonadati</taxon>
        <taxon>Pseudomonadota</taxon>
        <taxon>Alphaproteobacteria</taxon>
        <taxon>Rhodobacterales</taxon>
        <taxon>Paracoccaceae</taxon>
        <taxon>Pseudogemmobacter</taxon>
    </lineage>
</organism>
<accession>A0ABS8CMF0</accession>
<evidence type="ECO:0000313" key="4">
    <source>
        <dbReference type="Proteomes" id="UP001198571"/>
    </source>
</evidence>
<dbReference type="Gene3D" id="1.10.10.2520">
    <property type="entry name" value="Cell wall hydrolase SleB, domain 1"/>
    <property type="match status" value="1"/>
</dbReference>
<evidence type="ECO:0000256" key="1">
    <source>
        <dbReference type="SAM" id="MobiDB-lite"/>
    </source>
</evidence>
<dbReference type="InterPro" id="IPR011105">
    <property type="entry name" value="Cell_wall_hydrolase_SleB"/>
</dbReference>
<dbReference type="InterPro" id="IPR042047">
    <property type="entry name" value="SleB_dom1"/>
</dbReference>
<feature type="region of interest" description="Disordered" evidence="1">
    <location>
        <begin position="1"/>
        <end position="67"/>
    </location>
</feature>